<dbReference type="InterPro" id="IPR051013">
    <property type="entry name" value="MBL_superfamily_lactonases"/>
</dbReference>
<dbReference type="SMART" id="SM00849">
    <property type="entry name" value="Lactamase_B"/>
    <property type="match status" value="1"/>
</dbReference>
<dbReference type="Pfam" id="PF00753">
    <property type="entry name" value="Lactamase_B"/>
    <property type="match status" value="1"/>
</dbReference>
<feature type="domain" description="Metallo-beta-lactamase" evidence="5">
    <location>
        <begin position="34"/>
        <end position="231"/>
    </location>
</feature>
<keyword evidence="7" id="KW-1185">Reference proteome</keyword>
<organism evidence="6 7">
    <name type="scientific">Elizabethkingia meningoseptica</name>
    <name type="common">Chryseobacterium meningosepticum</name>
    <dbReference type="NCBI Taxonomy" id="238"/>
    <lineage>
        <taxon>Bacteria</taxon>
        <taxon>Pseudomonadati</taxon>
        <taxon>Bacteroidota</taxon>
        <taxon>Flavobacteriia</taxon>
        <taxon>Flavobacteriales</taxon>
        <taxon>Weeksellaceae</taxon>
        <taxon>Elizabethkingia</taxon>
    </lineage>
</organism>
<dbReference type="EMBL" id="MPOG01000007">
    <property type="protein sequence ID" value="OOH96860.1"/>
    <property type="molecule type" value="Genomic_DNA"/>
</dbReference>
<dbReference type="eggNOG" id="COG0491">
    <property type="taxonomic scope" value="Bacteria"/>
</dbReference>
<dbReference type="Proteomes" id="UP000188947">
    <property type="component" value="Unassembled WGS sequence"/>
</dbReference>
<reference evidence="6 7" key="1">
    <citation type="submission" date="2016-11" db="EMBL/GenBank/DDBJ databases">
        <title>Genome sequence and comparative genomic analysis of clinical strain Elizabethkingia meningoseptica 61421 PRCM.</title>
        <authorList>
            <person name="Wang M."/>
            <person name="Hu S."/>
            <person name="Cao L."/>
            <person name="Jiang T."/>
            <person name="Zhou Y."/>
            <person name="Ming D."/>
        </authorList>
    </citation>
    <scope>NUCLEOTIDE SEQUENCE [LARGE SCALE GENOMIC DNA]</scope>
    <source>
        <strain evidence="6 7">61421 PRCM</strain>
    </source>
</reference>
<comment type="similarity">
    <text evidence="1">Belongs to the metallo-beta-lactamase superfamily.</text>
</comment>
<dbReference type="Gene3D" id="3.60.15.10">
    <property type="entry name" value="Ribonuclease Z/Hydroxyacylglutathione hydrolase-like"/>
    <property type="match status" value="1"/>
</dbReference>
<sequence>MKIIPLKDGDFSVDQNKVFIPLSAAGDSPGLKMAIQPFLVITENDYILLDAGLGWQENGSPKIFQNLNLAGITPAQINIILLSHLHKDHIDGLVTQNEDGLSLNFPDARLYIQRREYEFAITKTKSTSYNPDILQFIVTNSEIVWIDEDNGSITDNVTFAVTGGHTPFHQVFWIKENNETAFYGADNLPQSIYLKYHLAYKSDFDGKKAMQDRIEWEQLAKENSWKILLYHDLSTPVLTL</sequence>
<dbReference type="AlphaFoldDB" id="A0A1T3FJV9"/>
<protein>
    <submittedName>
        <fullName evidence="6">MBL fold metallo-hydrolase</fullName>
    </submittedName>
</protein>
<dbReference type="GO" id="GO:0016787">
    <property type="term" value="F:hydrolase activity"/>
    <property type="evidence" value="ECO:0007669"/>
    <property type="project" value="UniProtKB-KW"/>
</dbReference>
<dbReference type="STRING" id="238.BBD35_15870"/>
<evidence type="ECO:0000313" key="7">
    <source>
        <dbReference type="Proteomes" id="UP000188947"/>
    </source>
</evidence>
<evidence type="ECO:0000259" key="5">
    <source>
        <dbReference type="SMART" id="SM00849"/>
    </source>
</evidence>
<keyword evidence="2" id="KW-0479">Metal-binding</keyword>
<dbReference type="RefSeq" id="WP_070904703.1">
    <property type="nucleotide sequence ID" value="NZ_CP016378.1"/>
</dbReference>
<evidence type="ECO:0000256" key="2">
    <source>
        <dbReference type="ARBA" id="ARBA00022723"/>
    </source>
</evidence>
<comment type="caution">
    <text evidence="6">The sequence shown here is derived from an EMBL/GenBank/DDBJ whole genome shotgun (WGS) entry which is preliminary data.</text>
</comment>
<dbReference type="SUPFAM" id="SSF56281">
    <property type="entry name" value="Metallo-hydrolase/oxidoreductase"/>
    <property type="match status" value="1"/>
</dbReference>
<dbReference type="PANTHER" id="PTHR42978">
    <property type="entry name" value="QUORUM-QUENCHING LACTONASE YTNP-RELATED-RELATED"/>
    <property type="match status" value="1"/>
</dbReference>
<dbReference type="InterPro" id="IPR036866">
    <property type="entry name" value="RibonucZ/Hydroxyglut_hydro"/>
</dbReference>
<dbReference type="GO" id="GO:0046872">
    <property type="term" value="F:metal ion binding"/>
    <property type="evidence" value="ECO:0007669"/>
    <property type="project" value="UniProtKB-KW"/>
</dbReference>
<evidence type="ECO:0000256" key="3">
    <source>
        <dbReference type="ARBA" id="ARBA00022801"/>
    </source>
</evidence>
<evidence type="ECO:0000313" key="6">
    <source>
        <dbReference type="EMBL" id="OOH96860.1"/>
    </source>
</evidence>
<dbReference type="InterPro" id="IPR001279">
    <property type="entry name" value="Metallo-B-lactamas"/>
</dbReference>
<accession>A0A1T3FJV9</accession>
<name>A0A1T3FJV9_ELIME</name>
<keyword evidence="3 6" id="KW-0378">Hydrolase</keyword>
<keyword evidence="4" id="KW-0862">Zinc</keyword>
<evidence type="ECO:0000256" key="1">
    <source>
        <dbReference type="ARBA" id="ARBA00007749"/>
    </source>
</evidence>
<dbReference type="OrthoDB" id="9802897at2"/>
<gene>
    <name evidence="6" type="ORF">BMF97_06240</name>
</gene>
<evidence type="ECO:0000256" key="4">
    <source>
        <dbReference type="ARBA" id="ARBA00022833"/>
    </source>
</evidence>
<proteinExistence type="inferred from homology"/>